<dbReference type="PANTHER" id="PTHR10815">
    <property type="entry name" value="METHYLATED-DNA--PROTEIN-CYSTEINE METHYLTRANSFERASE"/>
    <property type="match status" value="1"/>
</dbReference>
<gene>
    <name evidence="12" type="ORF">CHM34_06665</name>
</gene>
<evidence type="ECO:0000256" key="2">
    <source>
        <dbReference type="ARBA" id="ARBA00008711"/>
    </source>
</evidence>
<keyword evidence="3 9" id="KW-0963">Cytoplasm</keyword>
<evidence type="ECO:0000256" key="3">
    <source>
        <dbReference type="ARBA" id="ARBA00022490"/>
    </source>
</evidence>
<dbReference type="EMBL" id="NOWF01000003">
    <property type="protein sequence ID" value="OYD08504.1"/>
    <property type="molecule type" value="Genomic_DNA"/>
</dbReference>
<evidence type="ECO:0000259" key="10">
    <source>
        <dbReference type="Pfam" id="PF01035"/>
    </source>
</evidence>
<proteinExistence type="inferred from homology"/>
<dbReference type="NCBIfam" id="TIGR00589">
    <property type="entry name" value="ogt"/>
    <property type="match status" value="1"/>
</dbReference>
<dbReference type="EC" id="2.1.1.63" evidence="9"/>
<comment type="miscellaneous">
    <text evidence="9">This enzyme catalyzes only one turnover and therefore is not strictly catalytic. According to one definition, an enzyme is a biocatalyst that acts repeatedly and over many reaction cycles.</text>
</comment>
<dbReference type="Pfam" id="PF02870">
    <property type="entry name" value="Methyltransf_1N"/>
    <property type="match status" value="1"/>
</dbReference>
<keyword evidence="6 9" id="KW-0227">DNA damage</keyword>
<sequence length="179" mass="19660">MVTGSRVIAWSEMESPVGPIVIAATNKGLCRLDFDRGEQTRIGRSLWAKEWIGSIRWERNDVELAPIVQQLKEYFDGVRTQFDLPVDLYGTAFQKLVWRQLQGIPYGEVRSYKDIAQAMGAPKAVRAVGGANNKNPVSIVVPCHRVIGSNGSLVGYGAGLKVKEFLLGLEGALPYKAQA</sequence>
<evidence type="ECO:0000313" key="12">
    <source>
        <dbReference type="EMBL" id="OYD08504.1"/>
    </source>
</evidence>
<comment type="catalytic activity">
    <reaction evidence="1 9">
        <text>a 4-O-methyl-thymidine in DNA + L-cysteinyl-[protein] = a thymidine in DNA + S-methyl-L-cysteinyl-[protein]</text>
        <dbReference type="Rhea" id="RHEA:53428"/>
        <dbReference type="Rhea" id="RHEA-COMP:10131"/>
        <dbReference type="Rhea" id="RHEA-COMP:10132"/>
        <dbReference type="Rhea" id="RHEA-COMP:13555"/>
        <dbReference type="Rhea" id="RHEA-COMP:13556"/>
        <dbReference type="ChEBI" id="CHEBI:29950"/>
        <dbReference type="ChEBI" id="CHEBI:82612"/>
        <dbReference type="ChEBI" id="CHEBI:137386"/>
        <dbReference type="ChEBI" id="CHEBI:137387"/>
        <dbReference type="EC" id="2.1.1.63"/>
    </reaction>
</comment>
<feature type="active site" description="Nucleophile; methyl group acceptor" evidence="9">
    <location>
        <position position="143"/>
    </location>
</feature>
<evidence type="ECO:0000256" key="4">
    <source>
        <dbReference type="ARBA" id="ARBA00022603"/>
    </source>
</evidence>
<dbReference type="Proteomes" id="UP000215459">
    <property type="component" value="Unassembled WGS sequence"/>
</dbReference>
<dbReference type="InterPro" id="IPR036631">
    <property type="entry name" value="MGMT_N_sf"/>
</dbReference>
<accession>A0A235B885</accession>
<dbReference type="CDD" id="cd06445">
    <property type="entry name" value="ATase"/>
    <property type="match status" value="1"/>
</dbReference>
<evidence type="ECO:0000259" key="11">
    <source>
        <dbReference type="Pfam" id="PF02870"/>
    </source>
</evidence>
<dbReference type="InterPro" id="IPR036217">
    <property type="entry name" value="MethylDNA_cys_MeTrfase_DNAb"/>
</dbReference>
<comment type="function">
    <text evidence="9">Involved in the cellular defense against the biological effects of O6-methylguanine (O6-MeG) and O4-methylthymine (O4-MeT) in DNA. Repairs the methylated nucleobase in DNA by stoichiometrically transferring the methyl group to a cysteine residue in the enzyme. This is a suicide reaction: the enzyme is irreversibly inactivated.</text>
</comment>
<feature type="domain" description="Methylated-DNA-[protein]-cysteine S-methyltransferase DNA binding" evidence="10">
    <location>
        <begin position="92"/>
        <end position="171"/>
    </location>
</feature>
<dbReference type="PROSITE" id="PS00374">
    <property type="entry name" value="MGMT"/>
    <property type="match status" value="1"/>
</dbReference>
<comment type="subcellular location">
    <subcellularLocation>
        <location evidence="9">Cytoplasm</location>
    </subcellularLocation>
</comment>
<dbReference type="SUPFAM" id="SSF53155">
    <property type="entry name" value="Methylated DNA-protein cysteine methyltransferase domain"/>
    <property type="match status" value="1"/>
</dbReference>
<dbReference type="InterPro" id="IPR023546">
    <property type="entry name" value="MGMT"/>
</dbReference>
<comment type="similarity">
    <text evidence="2 9">Belongs to the MGMT family.</text>
</comment>
<dbReference type="SUPFAM" id="SSF46767">
    <property type="entry name" value="Methylated DNA-protein cysteine methyltransferase, C-terminal domain"/>
    <property type="match status" value="1"/>
</dbReference>
<dbReference type="HAMAP" id="MF_00772">
    <property type="entry name" value="OGT"/>
    <property type="match status" value="1"/>
</dbReference>
<dbReference type="OrthoDB" id="9802228at2"/>
<dbReference type="PANTHER" id="PTHR10815:SF5">
    <property type="entry name" value="METHYLATED-DNA--PROTEIN-CYSTEINE METHYLTRANSFERASE"/>
    <property type="match status" value="1"/>
</dbReference>
<dbReference type="AlphaFoldDB" id="A0A235B885"/>
<evidence type="ECO:0000256" key="7">
    <source>
        <dbReference type="ARBA" id="ARBA00023204"/>
    </source>
</evidence>
<dbReference type="InterPro" id="IPR036388">
    <property type="entry name" value="WH-like_DNA-bd_sf"/>
</dbReference>
<reference evidence="12 13" key="1">
    <citation type="submission" date="2017-07" db="EMBL/GenBank/DDBJ databases">
        <title>The genome sequence of Paludifilum halophilum highlights mechanisms for microbial adaptation to high salt environemnts.</title>
        <authorList>
            <person name="Belbahri L."/>
        </authorList>
    </citation>
    <scope>NUCLEOTIDE SEQUENCE [LARGE SCALE GENOMIC DNA]</scope>
    <source>
        <strain evidence="12 13">DSM 102817</strain>
    </source>
</reference>
<keyword evidence="5 9" id="KW-0808">Transferase</keyword>
<dbReference type="InterPro" id="IPR001497">
    <property type="entry name" value="MethylDNA_cys_MeTrfase_AS"/>
</dbReference>
<keyword evidence="7 9" id="KW-0234">DNA repair</keyword>
<dbReference type="Gene3D" id="3.30.160.70">
    <property type="entry name" value="Methylated DNA-protein cysteine methyltransferase domain"/>
    <property type="match status" value="1"/>
</dbReference>
<dbReference type="GO" id="GO:0003908">
    <property type="term" value="F:methylated-DNA-[protein]-cysteine S-methyltransferase activity"/>
    <property type="evidence" value="ECO:0007669"/>
    <property type="project" value="UniProtKB-UniRule"/>
</dbReference>
<dbReference type="Gene3D" id="1.10.10.10">
    <property type="entry name" value="Winged helix-like DNA-binding domain superfamily/Winged helix DNA-binding domain"/>
    <property type="match status" value="1"/>
</dbReference>
<keyword evidence="4 9" id="KW-0489">Methyltransferase</keyword>
<dbReference type="InterPro" id="IPR014048">
    <property type="entry name" value="MethylDNA_cys_MeTrfase_DNA-bd"/>
</dbReference>
<evidence type="ECO:0000256" key="1">
    <source>
        <dbReference type="ARBA" id="ARBA00001286"/>
    </source>
</evidence>
<evidence type="ECO:0000313" key="13">
    <source>
        <dbReference type="Proteomes" id="UP000215459"/>
    </source>
</evidence>
<dbReference type="InterPro" id="IPR008332">
    <property type="entry name" value="MethylG_MeTrfase_N"/>
</dbReference>
<evidence type="ECO:0000256" key="5">
    <source>
        <dbReference type="ARBA" id="ARBA00022679"/>
    </source>
</evidence>
<protein>
    <recommendedName>
        <fullName evidence="9">Methylated-DNA--protein-cysteine methyltransferase</fullName>
        <ecNumber evidence="9">2.1.1.63</ecNumber>
    </recommendedName>
    <alternativeName>
        <fullName evidence="9">6-O-methylguanine-DNA methyltransferase</fullName>
        <shortName evidence="9">MGMT</shortName>
    </alternativeName>
    <alternativeName>
        <fullName evidence="9">O-6-methylguanine-DNA-alkyltransferase</fullName>
    </alternativeName>
</protein>
<dbReference type="Pfam" id="PF01035">
    <property type="entry name" value="DNA_binding_1"/>
    <property type="match status" value="1"/>
</dbReference>
<keyword evidence="13" id="KW-1185">Reference proteome</keyword>
<comment type="catalytic activity">
    <reaction evidence="8 9">
        <text>a 6-O-methyl-2'-deoxyguanosine in DNA + L-cysteinyl-[protein] = S-methyl-L-cysteinyl-[protein] + a 2'-deoxyguanosine in DNA</text>
        <dbReference type="Rhea" id="RHEA:24000"/>
        <dbReference type="Rhea" id="RHEA-COMP:10131"/>
        <dbReference type="Rhea" id="RHEA-COMP:10132"/>
        <dbReference type="Rhea" id="RHEA-COMP:11367"/>
        <dbReference type="Rhea" id="RHEA-COMP:11368"/>
        <dbReference type="ChEBI" id="CHEBI:29950"/>
        <dbReference type="ChEBI" id="CHEBI:82612"/>
        <dbReference type="ChEBI" id="CHEBI:85445"/>
        <dbReference type="ChEBI" id="CHEBI:85448"/>
        <dbReference type="EC" id="2.1.1.63"/>
    </reaction>
</comment>
<comment type="caution">
    <text evidence="12">The sequence shown here is derived from an EMBL/GenBank/DDBJ whole genome shotgun (WGS) entry which is preliminary data.</text>
</comment>
<evidence type="ECO:0000256" key="6">
    <source>
        <dbReference type="ARBA" id="ARBA00022763"/>
    </source>
</evidence>
<name>A0A235B885_9BACL</name>
<dbReference type="RefSeq" id="WP_094263809.1">
    <property type="nucleotide sequence ID" value="NZ_NOWF01000003.1"/>
</dbReference>
<dbReference type="GO" id="GO:0032259">
    <property type="term" value="P:methylation"/>
    <property type="evidence" value="ECO:0007669"/>
    <property type="project" value="UniProtKB-KW"/>
</dbReference>
<dbReference type="GO" id="GO:0006307">
    <property type="term" value="P:DNA alkylation repair"/>
    <property type="evidence" value="ECO:0007669"/>
    <property type="project" value="UniProtKB-UniRule"/>
</dbReference>
<evidence type="ECO:0000256" key="9">
    <source>
        <dbReference type="HAMAP-Rule" id="MF_00772"/>
    </source>
</evidence>
<feature type="domain" description="Methylguanine DNA methyltransferase ribonuclease-like" evidence="11">
    <location>
        <begin position="10"/>
        <end position="88"/>
    </location>
</feature>
<dbReference type="GO" id="GO:0005737">
    <property type="term" value="C:cytoplasm"/>
    <property type="evidence" value="ECO:0007669"/>
    <property type="project" value="UniProtKB-SubCell"/>
</dbReference>
<organism evidence="12 13">
    <name type="scientific">Paludifilum halophilum</name>
    <dbReference type="NCBI Taxonomy" id="1642702"/>
    <lineage>
        <taxon>Bacteria</taxon>
        <taxon>Bacillati</taxon>
        <taxon>Bacillota</taxon>
        <taxon>Bacilli</taxon>
        <taxon>Bacillales</taxon>
        <taxon>Thermoactinomycetaceae</taxon>
        <taxon>Paludifilum</taxon>
    </lineage>
</organism>
<dbReference type="FunFam" id="1.10.10.10:FF:000214">
    <property type="entry name" value="Methylated-DNA--protein-cysteine methyltransferase"/>
    <property type="match status" value="1"/>
</dbReference>
<evidence type="ECO:0000256" key="8">
    <source>
        <dbReference type="ARBA" id="ARBA00049348"/>
    </source>
</evidence>